<accession>A0AC34FL24</accession>
<dbReference type="Proteomes" id="UP000887579">
    <property type="component" value="Unplaced"/>
</dbReference>
<sequence>MENSNSAEYSYNLQIKTKTERLKWDDIELQKYYDLSEIKNHGTHLIVGIQYGGNAFVTISQKLNRSSSSRKAEVQNKLGINLINFLNVGTYSDTKFPYNETMKDMDFDISVEADVSPEEGDNLITLEGAVKYVNSLNGRLSKYNNGKGVILQYEMIPLHYINSISKPYTTLSNDVIFSVNEKLFYLEAINKK</sequence>
<organism evidence="1 2">
    <name type="scientific">Panagrolaimus sp. ES5</name>
    <dbReference type="NCBI Taxonomy" id="591445"/>
    <lineage>
        <taxon>Eukaryota</taxon>
        <taxon>Metazoa</taxon>
        <taxon>Ecdysozoa</taxon>
        <taxon>Nematoda</taxon>
        <taxon>Chromadorea</taxon>
        <taxon>Rhabditida</taxon>
        <taxon>Tylenchina</taxon>
        <taxon>Panagrolaimomorpha</taxon>
        <taxon>Panagrolaimoidea</taxon>
        <taxon>Panagrolaimidae</taxon>
        <taxon>Panagrolaimus</taxon>
    </lineage>
</organism>
<proteinExistence type="predicted"/>
<evidence type="ECO:0000313" key="2">
    <source>
        <dbReference type="WBParaSite" id="ES5_v2.g17998.t1"/>
    </source>
</evidence>
<name>A0AC34FL24_9BILA</name>
<dbReference type="WBParaSite" id="ES5_v2.g17998.t1">
    <property type="protein sequence ID" value="ES5_v2.g17998.t1"/>
    <property type="gene ID" value="ES5_v2.g17998"/>
</dbReference>
<protein>
    <submittedName>
        <fullName evidence="2">MACPF domain-containing protein</fullName>
    </submittedName>
</protein>
<reference evidence="2" key="1">
    <citation type="submission" date="2022-11" db="UniProtKB">
        <authorList>
            <consortium name="WormBaseParasite"/>
        </authorList>
    </citation>
    <scope>IDENTIFICATION</scope>
</reference>
<evidence type="ECO:0000313" key="1">
    <source>
        <dbReference type="Proteomes" id="UP000887579"/>
    </source>
</evidence>